<dbReference type="eggNOG" id="COG3233">
    <property type="taxonomic scope" value="Bacteria"/>
</dbReference>
<dbReference type="RefSeq" id="WP_013887518.1">
    <property type="nucleotide sequence ID" value="NC_015673.1"/>
</dbReference>
<dbReference type="HOGENOM" id="CLU_086960_0_0_11"/>
<dbReference type="STRING" id="662755.CRES_0125"/>
<evidence type="ECO:0000313" key="1">
    <source>
        <dbReference type="EMBL" id="AEI08488.1"/>
    </source>
</evidence>
<dbReference type="GO" id="GO:0005975">
    <property type="term" value="P:carbohydrate metabolic process"/>
    <property type="evidence" value="ECO:0007669"/>
    <property type="project" value="InterPro"/>
</dbReference>
<dbReference type="SUPFAM" id="SSF88713">
    <property type="entry name" value="Glycoside hydrolase/deacetylase"/>
    <property type="match status" value="1"/>
</dbReference>
<evidence type="ECO:0000313" key="2">
    <source>
        <dbReference type="Proteomes" id="UP000000492"/>
    </source>
</evidence>
<proteinExistence type="predicted"/>
<dbReference type="Proteomes" id="UP000000492">
    <property type="component" value="Chromosome"/>
</dbReference>
<sequence length="246" mass="26865">MNASRQPRLMLSVSSIAGDDVLTAQRICDMAREYGYRAGLVVNVNGPEWRLREDAPALELILDSAARGHEILLGGLGPLYHSSGQVEKGEFFQLGRHESSLRINGACRQLAQLGIHPRVFAPSRWGASSGAMEAAWKAGFEVAADAYHVWDLVGDIAHPVRVLAFGEGFGAAKWWRRNVLRTVQRMVAKGHDVRISVSAGKATKDSVFRDLERALHILHSAGYVGTTYESFAHPQEVVAGRRVGVA</sequence>
<gene>
    <name evidence="1" type="ordered locus">CRES_0125</name>
</gene>
<dbReference type="EMBL" id="CP002857">
    <property type="protein sequence ID" value="AEI08488.1"/>
    <property type="molecule type" value="Genomic_DNA"/>
</dbReference>
<name>F8E139_CORRG</name>
<dbReference type="AlphaFoldDB" id="F8E139"/>
<dbReference type="Pfam" id="PF10096">
    <property type="entry name" value="DUF2334"/>
    <property type="match status" value="1"/>
</dbReference>
<reference evidence="1 2" key="1">
    <citation type="journal article" date="2012" name="BMC Genomics">
        <title>Complete genome sequence, lifestyle, and multi-drug resistance of the human pathogen Corynebacterium resistens DSM 45100 isolated from blood samples of a leukemia patient.</title>
        <authorList>
            <person name="Schroder J."/>
            <person name="Maus I."/>
            <person name="Meyer K."/>
            <person name="Wordemann S."/>
            <person name="Blom J."/>
            <person name="Jaenicke S."/>
            <person name="Schneider J."/>
            <person name="Trost E."/>
            <person name="Tauch A."/>
        </authorList>
    </citation>
    <scope>NUCLEOTIDE SEQUENCE [LARGE SCALE GENOMIC DNA]</scope>
    <source>
        <strain evidence="2">DSM 45100 / JCM 12819 / CCUG 50093 / GTC 2026 / SICGH 158</strain>
    </source>
</reference>
<keyword evidence="2" id="KW-1185">Reference proteome</keyword>
<dbReference type="Gene3D" id="3.20.20.370">
    <property type="entry name" value="Glycoside hydrolase/deacetylase"/>
    <property type="match status" value="1"/>
</dbReference>
<organism evidence="1 2">
    <name type="scientific">Corynebacterium resistens (strain DSM 45100 / JCM 12819 / GTC 2026 / SICGH 158)</name>
    <dbReference type="NCBI Taxonomy" id="662755"/>
    <lineage>
        <taxon>Bacteria</taxon>
        <taxon>Bacillati</taxon>
        <taxon>Actinomycetota</taxon>
        <taxon>Actinomycetes</taxon>
        <taxon>Mycobacteriales</taxon>
        <taxon>Corynebacteriaceae</taxon>
        <taxon>Corynebacterium</taxon>
    </lineage>
</organism>
<accession>F8E139</accession>
<dbReference type="InterPro" id="IPR011330">
    <property type="entry name" value="Glyco_hydro/deAcase_b/a-brl"/>
</dbReference>
<dbReference type="CDD" id="cd11374">
    <property type="entry name" value="CE4_u10"/>
    <property type="match status" value="1"/>
</dbReference>
<protein>
    <submittedName>
        <fullName evidence="1">Uncharacterized protein</fullName>
    </submittedName>
</protein>
<dbReference type="InterPro" id="IPR018763">
    <property type="entry name" value="DUF2334"/>
</dbReference>
<dbReference type="KEGG" id="crd:CRES_0125"/>